<keyword evidence="1" id="KW-0175">Coiled coil</keyword>
<organism evidence="3 4">
    <name type="scientific">Diaphorina citri</name>
    <name type="common">Asian citrus psyllid</name>
    <dbReference type="NCBI Taxonomy" id="121845"/>
    <lineage>
        <taxon>Eukaryota</taxon>
        <taxon>Metazoa</taxon>
        <taxon>Ecdysozoa</taxon>
        <taxon>Arthropoda</taxon>
        <taxon>Hexapoda</taxon>
        <taxon>Insecta</taxon>
        <taxon>Pterygota</taxon>
        <taxon>Neoptera</taxon>
        <taxon>Paraneoptera</taxon>
        <taxon>Hemiptera</taxon>
        <taxon>Sternorrhyncha</taxon>
        <taxon>Psylloidea</taxon>
        <taxon>Psyllidae</taxon>
        <taxon>Diaphorininae</taxon>
        <taxon>Diaphorina</taxon>
    </lineage>
</organism>
<reference evidence="4" key="1">
    <citation type="submission" date="2025-08" db="UniProtKB">
        <authorList>
            <consortium name="RefSeq"/>
        </authorList>
    </citation>
    <scope>IDENTIFICATION</scope>
</reference>
<dbReference type="InterPro" id="IPR036514">
    <property type="entry name" value="SGNH_hydro_sf"/>
</dbReference>
<feature type="compositionally biased region" description="Polar residues" evidence="2">
    <location>
        <begin position="301"/>
        <end position="321"/>
    </location>
</feature>
<dbReference type="RefSeq" id="XP_026686864.1">
    <property type="nucleotide sequence ID" value="XM_026831063.1"/>
</dbReference>
<feature type="compositionally biased region" description="Pro residues" evidence="2">
    <location>
        <begin position="322"/>
        <end position="333"/>
    </location>
</feature>
<feature type="region of interest" description="Disordered" evidence="2">
    <location>
        <begin position="301"/>
        <end position="352"/>
    </location>
</feature>
<dbReference type="Gene3D" id="3.40.50.1110">
    <property type="entry name" value="SGNH hydrolase"/>
    <property type="match status" value="1"/>
</dbReference>
<gene>
    <name evidence="4" type="primary">LOC113471705</name>
</gene>
<accession>A0A3Q0JEM8</accession>
<feature type="compositionally biased region" description="Basic residues" evidence="2">
    <location>
        <begin position="602"/>
        <end position="616"/>
    </location>
</feature>
<dbReference type="Proteomes" id="UP000079169">
    <property type="component" value="Unplaced"/>
</dbReference>
<dbReference type="GeneID" id="113471705"/>
<evidence type="ECO:0000256" key="1">
    <source>
        <dbReference type="SAM" id="Coils"/>
    </source>
</evidence>
<dbReference type="PaxDb" id="121845-A0A3Q0JEM8"/>
<feature type="region of interest" description="Disordered" evidence="2">
    <location>
        <begin position="1"/>
        <end position="21"/>
    </location>
</feature>
<feature type="coiled-coil region" evidence="1">
    <location>
        <begin position="65"/>
        <end position="190"/>
    </location>
</feature>
<feature type="compositionally biased region" description="Polar residues" evidence="2">
    <location>
        <begin position="531"/>
        <end position="544"/>
    </location>
</feature>
<keyword evidence="3" id="KW-1185">Reference proteome</keyword>
<proteinExistence type="predicted"/>
<dbReference type="AlphaFoldDB" id="A0A3Q0JEM8"/>
<protein>
    <submittedName>
        <fullName evidence="4">Uncharacterized protein LOC113471705</fullName>
    </submittedName>
</protein>
<feature type="region of interest" description="Disordered" evidence="2">
    <location>
        <begin position="525"/>
        <end position="654"/>
    </location>
</feature>
<evidence type="ECO:0000256" key="2">
    <source>
        <dbReference type="SAM" id="MobiDB-lite"/>
    </source>
</evidence>
<evidence type="ECO:0000313" key="3">
    <source>
        <dbReference type="Proteomes" id="UP000079169"/>
    </source>
</evidence>
<name>A0A3Q0JEM8_DIACI</name>
<feature type="compositionally biased region" description="Polar residues" evidence="2">
    <location>
        <begin position="628"/>
        <end position="645"/>
    </location>
</feature>
<evidence type="ECO:0000313" key="4">
    <source>
        <dbReference type="RefSeq" id="XP_026686864.1"/>
    </source>
</evidence>
<dbReference type="SUPFAM" id="SSF52266">
    <property type="entry name" value="SGNH hydrolase"/>
    <property type="match status" value="1"/>
</dbReference>
<dbReference type="KEGG" id="dci:113471705"/>
<feature type="compositionally biased region" description="Basic residues" evidence="2">
    <location>
        <begin position="1"/>
        <end position="11"/>
    </location>
</feature>
<feature type="compositionally biased region" description="Basic and acidic residues" evidence="2">
    <location>
        <begin position="545"/>
        <end position="560"/>
    </location>
</feature>
<sequence>MPKKTRTRSQSRARAPKDMLGNFDDPDYLKLKIEMTKADNDQKNSKMKQIFDKACEHWIVNKREADKWEQECNKLDENLNQLKMDNFGMSTKIEELESSITNILKENQQQSEENEETKTKLILAEKKIEELETVKTSMNRKLKEDAETKKYYDELLADTDKEISEYKERIKQNNKHIKELKEQVTELEGMIGEQVHLKDRVGKLEDENSGLKLTITSLNKTIEDLKSHDINEIRNMYNLTDDLDITVDNTPLVQLRKSLVFQNSCSEKTLSDELYENTQVENAIDLDITTSQDFIVRSPKTKTTNKTLTQPVKITTPIQQPSRPPTSPLPQAQPPSQVQPLPHAEPVTLHSSSTSSQFKCMLIGDSHARELKTHLENTGNKQCNYFVKCSPGASFTKLQADPKIILGENDFMILLGGTNDIFKTPVLDIEQHLIQTLRVNSTQMKTIVVSIPFRYSKPSVNKHIKLVNKKIRTVVDTFKNSVFFDINRRINKKHYANDKFHLNRSGKIKLSEGLNKIINKKSIFEDKNKGPTDTQNKKINTKASQENHSRQNRTENEDKNKNKKALYSHVLQSNQHQQKQPTTKTKDVSIPNNLTNKVVPVNHKRAKIQPRQTQRHHASDLPPPTDRVNMSQSRPDRQSSLSVQADKSPLPPPSVPMFYNGVNMSGVRSTQAFHPVTACQPGIPFIPPHVPVRAYGMPPVSCVAAAPPMVPSHNNVIPSCPPILHYNPNLQNFGQGLEFPPYHGIPNILGSIPRHTNFYLIPTM</sequence>